<dbReference type="EMBL" id="BKZQ01000029">
    <property type="protein sequence ID" value="GER70867.1"/>
    <property type="molecule type" value="Genomic_DNA"/>
</dbReference>
<dbReference type="Proteomes" id="UP000391919">
    <property type="component" value="Unassembled WGS sequence"/>
</dbReference>
<protein>
    <submittedName>
        <fullName evidence="1">Uncharacterized protein</fullName>
    </submittedName>
</protein>
<gene>
    <name evidence="1" type="ORF">BpJC7_21700</name>
</gene>
<keyword evidence="2" id="KW-1185">Reference proteome</keyword>
<dbReference type="AlphaFoldDB" id="A0A5J4JKJ0"/>
<reference evidence="1 2" key="1">
    <citation type="submission" date="2019-09" db="EMBL/GenBank/DDBJ databases">
        <title>Draft genome sequence of Bacillus sp. JC-7.</title>
        <authorList>
            <person name="Tanaka N."/>
            <person name="Shiwa Y."/>
            <person name="Fujita N."/>
            <person name="Tanasupawat S."/>
        </authorList>
    </citation>
    <scope>NUCLEOTIDE SEQUENCE [LARGE SCALE GENOMIC DNA]</scope>
    <source>
        <strain evidence="1 2">JC-7</strain>
    </source>
</reference>
<evidence type="ECO:0000313" key="2">
    <source>
        <dbReference type="Proteomes" id="UP000391919"/>
    </source>
</evidence>
<sequence>MLYCMREPAKGETSAKVHGNEGKGEMQWLIGCHYPQKNENSH</sequence>
<evidence type="ECO:0000313" key="1">
    <source>
        <dbReference type="EMBL" id="GER70867.1"/>
    </source>
</evidence>
<name>A0A5J4JKJ0_9BACI</name>
<organism evidence="1 2">
    <name type="scientific">Weizmannia acidilactici</name>
    <dbReference type="NCBI Taxonomy" id="2607726"/>
    <lineage>
        <taxon>Bacteria</taxon>
        <taxon>Bacillati</taxon>
        <taxon>Bacillota</taxon>
        <taxon>Bacilli</taxon>
        <taxon>Bacillales</taxon>
        <taxon>Bacillaceae</taxon>
        <taxon>Heyndrickxia</taxon>
    </lineage>
</organism>
<proteinExistence type="predicted"/>
<comment type="caution">
    <text evidence="1">The sequence shown here is derived from an EMBL/GenBank/DDBJ whole genome shotgun (WGS) entry which is preliminary data.</text>
</comment>
<accession>A0A5J4JKJ0</accession>